<organism evidence="1 2">
    <name type="scientific">Levilactobacillus namurensis</name>
    <dbReference type="NCBI Taxonomy" id="380393"/>
    <lineage>
        <taxon>Bacteria</taxon>
        <taxon>Bacillati</taxon>
        <taxon>Bacillota</taxon>
        <taxon>Bacilli</taxon>
        <taxon>Lactobacillales</taxon>
        <taxon>Lactobacillaceae</taxon>
        <taxon>Levilactobacillus</taxon>
    </lineage>
</organism>
<dbReference type="EMBL" id="JAVLAM010000001">
    <property type="protein sequence ID" value="MDT7013316.1"/>
    <property type="molecule type" value="Genomic_DNA"/>
</dbReference>
<evidence type="ECO:0000313" key="2">
    <source>
        <dbReference type="Proteomes" id="UP001254075"/>
    </source>
</evidence>
<dbReference type="AlphaFoldDB" id="A0AAW8W4H0"/>
<evidence type="ECO:0000313" key="1">
    <source>
        <dbReference type="EMBL" id="MDT7013316.1"/>
    </source>
</evidence>
<gene>
    <name evidence="1" type="ORF">RI532_02605</name>
</gene>
<name>A0AAW8W4H0_9LACO</name>
<reference evidence="1" key="1">
    <citation type="submission" date="2023-08" db="EMBL/GenBank/DDBJ databases">
        <authorList>
            <person name="Page C.A."/>
            <person name="Perez-Diaz I.M."/>
        </authorList>
    </citation>
    <scope>NUCLEOTIDE SEQUENCE</scope>
    <source>
        <strain evidence="1">3.8.38</strain>
    </source>
</reference>
<dbReference type="Proteomes" id="UP001254075">
    <property type="component" value="Unassembled WGS sequence"/>
</dbReference>
<dbReference type="RefSeq" id="WP_313845549.1">
    <property type="nucleotide sequence ID" value="NZ_JAVLAM010000001.1"/>
</dbReference>
<dbReference type="SUPFAM" id="SSF50118">
    <property type="entry name" value="Cell growth inhibitor/plasmid maintenance toxic component"/>
    <property type="match status" value="1"/>
</dbReference>
<accession>A0AAW8W4H0</accession>
<comment type="caution">
    <text evidence="1">The sequence shown here is derived from an EMBL/GenBank/DDBJ whole genome shotgun (WGS) entry which is preliminary data.</text>
</comment>
<sequence length="68" mass="7956">MIYINFEGYEIRKRWPELVVSKTIFNQLSEFCLICPTADMTPIMLISRLWTNLIVPLIGFNASKMMVN</sequence>
<proteinExistence type="predicted"/>
<protein>
    <submittedName>
        <fullName evidence="1">Uncharacterized protein</fullName>
    </submittedName>
</protein>